<dbReference type="InterPro" id="IPR007484">
    <property type="entry name" value="Peptidase_M28"/>
</dbReference>
<comment type="caution">
    <text evidence="3">The sequence shown here is derived from an EMBL/GenBank/DDBJ whole genome shotgun (WGS) entry which is preliminary data.</text>
</comment>
<dbReference type="RefSeq" id="WP_199596926.1">
    <property type="nucleotide sequence ID" value="NZ_JAEHJZ010000004.1"/>
</dbReference>
<evidence type="ECO:0000259" key="2">
    <source>
        <dbReference type="Pfam" id="PF04389"/>
    </source>
</evidence>
<feature type="domain" description="Peptidase M28" evidence="2">
    <location>
        <begin position="103"/>
        <end position="295"/>
    </location>
</feature>
<keyword evidence="1" id="KW-0732">Signal</keyword>
<name>A0A934KU42_9FLAO</name>
<evidence type="ECO:0000256" key="1">
    <source>
        <dbReference type="SAM" id="SignalP"/>
    </source>
</evidence>
<sequence length="310" mass="34756">MKHQLWLTLFAVLSLTIGSCAQKLDQKIAIQVPYLFNADSILVHIKTLSSDAFEGRRTGTSGAEKAKNYIIEKYTHLNVLPFVPDYQQPFSFTARGKTYNGVNVLGLIKGSQHPENYIVISAHYDHEGIKNNQIYNGADDNASGVAALFAVAEYFETHPPEHSVILAAFDAEELGLAGSHHFVANSIVPLQHIKLNINMDMIGRNDNNELYAVGTAFNDTLKTVISNFKNPKELTLLMGHDGKDGLQNWTMSSDHAPFHKKNIPFLYFGVEDHKDYHEPTDDFENMHPEFYIMAVNTIISIFATLDAMHF</sequence>
<dbReference type="PROSITE" id="PS51257">
    <property type="entry name" value="PROKAR_LIPOPROTEIN"/>
    <property type="match status" value="1"/>
</dbReference>
<proteinExistence type="predicted"/>
<dbReference type="PANTHER" id="PTHR12147">
    <property type="entry name" value="METALLOPEPTIDASE M28 FAMILY MEMBER"/>
    <property type="match status" value="1"/>
</dbReference>
<dbReference type="EMBL" id="JAEHJZ010000004">
    <property type="protein sequence ID" value="MBJ7879475.1"/>
    <property type="molecule type" value="Genomic_DNA"/>
</dbReference>
<protein>
    <submittedName>
        <fullName evidence="3">M28 family peptidase</fullName>
    </submittedName>
</protein>
<dbReference type="PANTHER" id="PTHR12147:SF26">
    <property type="entry name" value="PEPTIDASE M28 DOMAIN-CONTAINING PROTEIN"/>
    <property type="match status" value="1"/>
</dbReference>
<keyword evidence="4" id="KW-1185">Reference proteome</keyword>
<dbReference type="SUPFAM" id="SSF53187">
    <property type="entry name" value="Zn-dependent exopeptidases"/>
    <property type="match status" value="1"/>
</dbReference>
<organism evidence="3 4">
    <name type="scientific">Gelidibacter salicanalis</name>
    <dbReference type="NCBI Taxonomy" id="291193"/>
    <lineage>
        <taxon>Bacteria</taxon>
        <taxon>Pseudomonadati</taxon>
        <taxon>Bacteroidota</taxon>
        <taxon>Flavobacteriia</taxon>
        <taxon>Flavobacteriales</taxon>
        <taxon>Flavobacteriaceae</taxon>
        <taxon>Gelidibacter</taxon>
    </lineage>
</organism>
<gene>
    <name evidence="3" type="ORF">JEM65_02225</name>
</gene>
<feature type="chain" id="PRO_5037691418" evidence="1">
    <location>
        <begin position="22"/>
        <end position="310"/>
    </location>
</feature>
<accession>A0A934KU42</accession>
<dbReference type="GO" id="GO:0008235">
    <property type="term" value="F:metalloexopeptidase activity"/>
    <property type="evidence" value="ECO:0007669"/>
    <property type="project" value="InterPro"/>
</dbReference>
<dbReference type="Pfam" id="PF04389">
    <property type="entry name" value="Peptidase_M28"/>
    <property type="match status" value="1"/>
</dbReference>
<feature type="signal peptide" evidence="1">
    <location>
        <begin position="1"/>
        <end position="21"/>
    </location>
</feature>
<reference evidence="3 4" key="1">
    <citation type="submission" date="2020-09" db="EMBL/GenBank/DDBJ databases">
        <title>Draft genome of Gelidibacter salicanalis PAMC21136.</title>
        <authorList>
            <person name="Park H."/>
        </authorList>
    </citation>
    <scope>NUCLEOTIDE SEQUENCE [LARGE SCALE GENOMIC DNA]</scope>
    <source>
        <strain evidence="3 4">PAMC21136</strain>
    </source>
</reference>
<evidence type="ECO:0000313" key="4">
    <source>
        <dbReference type="Proteomes" id="UP000662373"/>
    </source>
</evidence>
<dbReference type="AlphaFoldDB" id="A0A934KU42"/>
<dbReference type="Gene3D" id="3.40.630.10">
    <property type="entry name" value="Zn peptidases"/>
    <property type="match status" value="1"/>
</dbReference>
<dbReference type="GO" id="GO:0006508">
    <property type="term" value="P:proteolysis"/>
    <property type="evidence" value="ECO:0007669"/>
    <property type="project" value="InterPro"/>
</dbReference>
<dbReference type="Proteomes" id="UP000662373">
    <property type="component" value="Unassembled WGS sequence"/>
</dbReference>
<dbReference type="InterPro" id="IPR045175">
    <property type="entry name" value="M28_fam"/>
</dbReference>
<evidence type="ECO:0000313" key="3">
    <source>
        <dbReference type="EMBL" id="MBJ7879475.1"/>
    </source>
</evidence>